<feature type="transmembrane region" description="Helical" evidence="1">
    <location>
        <begin position="342"/>
        <end position="365"/>
    </location>
</feature>
<comment type="caution">
    <text evidence="2">The sequence shown here is derived from an EMBL/GenBank/DDBJ whole genome shotgun (WGS) entry which is preliminary data.</text>
</comment>
<evidence type="ECO:0000313" key="3">
    <source>
        <dbReference type="Proteomes" id="UP000256877"/>
    </source>
</evidence>
<dbReference type="EMBL" id="NMUF01000020">
    <property type="protein sequence ID" value="RFA98163.1"/>
    <property type="molecule type" value="Genomic_DNA"/>
</dbReference>
<name>A0A371R311_9CREN</name>
<accession>A0A371R311</accession>
<reference evidence="2 3" key="1">
    <citation type="submission" date="2017-07" db="EMBL/GenBank/DDBJ databases">
        <title>Draft genome sequence of aerobic hyperthermophilic archaea, Pyrobaculum aerophilum YKB31 and YKB32.</title>
        <authorList>
            <person name="Mochizuki T."/>
            <person name="Berliner A.J."/>
            <person name="Yoshida-Takashima Y."/>
            <person name="Takaki Y."/>
            <person name="Nunoura T."/>
            <person name="Takai K."/>
        </authorList>
    </citation>
    <scope>NUCLEOTIDE SEQUENCE [LARGE SCALE GENOMIC DNA]</scope>
    <source>
        <strain evidence="2 3">YKB32</strain>
    </source>
</reference>
<keyword evidence="1" id="KW-0812">Transmembrane</keyword>
<keyword evidence="1" id="KW-1133">Transmembrane helix</keyword>
<dbReference type="AlphaFoldDB" id="A0A371R311"/>
<keyword evidence="1" id="KW-0472">Membrane</keyword>
<feature type="transmembrane region" description="Helical" evidence="1">
    <location>
        <begin position="308"/>
        <end position="330"/>
    </location>
</feature>
<proteinExistence type="predicted"/>
<dbReference type="Proteomes" id="UP000256877">
    <property type="component" value="Unassembled WGS sequence"/>
</dbReference>
<evidence type="ECO:0000256" key="1">
    <source>
        <dbReference type="SAM" id="Phobius"/>
    </source>
</evidence>
<sequence>MAIDGSRNKSARNWELLIFVKKRKFFSILLKVKKRPSVARHMRARQAEKKKLAKALLLLALVVVGQYTTTAGSISSNITNGHIITVVLDEKGKPQFNITSLAKLLSKYNATAPLNATFTCSCCNNTALIAANVTATVNIIANKTWTQGGKNYTFLFAGITATNGTVNYTAYVLTYAVVGSANGHYNFSAVTFILTKPNGEYAVFLTRIDSTPFKKNITAVEYVVIQNATTLADSYRIIADALKQVKEDSPRAWDIAHKELIHLANLVEKEIPQYNKKAPTVAIITDFDALCCLSAIGTLISCIMSNPLLLRLCPLCAMLIPCISACINIFTIWTCLACIGTALGGCVSCALGVAMCVNAALQVYYCCLT</sequence>
<organism evidence="2 3">
    <name type="scientific">Pyrobaculum aerophilum</name>
    <dbReference type="NCBI Taxonomy" id="13773"/>
    <lineage>
        <taxon>Archaea</taxon>
        <taxon>Thermoproteota</taxon>
        <taxon>Thermoprotei</taxon>
        <taxon>Thermoproteales</taxon>
        <taxon>Thermoproteaceae</taxon>
        <taxon>Pyrobaculum</taxon>
    </lineage>
</organism>
<gene>
    <name evidence="2" type="ORF">CGL52_07860</name>
</gene>
<evidence type="ECO:0000313" key="2">
    <source>
        <dbReference type="EMBL" id="RFA98163.1"/>
    </source>
</evidence>
<protein>
    <submittedName>
        <fullName evidence="2">Uncharacterized protein</fullName>
    </submittedName>
</protein>